<gene>
    <name evidence="2" type="ORF">GCM10011494_10950</name>
</gene>
<feature type="region of interest" description="Disordered" evidence="1">
    <location>
        <begin position="68"/>
        <end position="94"/>
    </location>
</feature>
<organism evidence="2 3">
    <name type="scientific">Novosphingobium endophyticum</name>
    <dbReference type="NCBI Taxonomy" id="1955250"/>
    <lineage>
        <taxon>Bacteria</taxon>
        <taxon>Pseudomonadati</taxon>
        <taxon>Pseudomonadota</taxon>
        <taxon>Alphaproteobacteria</taxon>
        <taxon>Sphingomonadales</taxon>
        <taxon>Sphingomonadaceae</taxon>
        <taxon>Novosphingobium</taxon>
    </lineage>
</organism>
<dbReference type="EMBL" id="BMHK01000005">
    <property type="protein sequence ID" value="GGB94312.1"/>
    <property type="molecule type" value="Genomic_DNA"/>
</dbReference>
<protein>
    <submittedName>
        <fullName evidence="2">Uncharacterized protein</fullName>
    </submittedName>
</protein>
<comment type="caution">
    <text evidence="2">The sequence shown here is derived from an EMBL/GenBank/DDBJ whole genome shotgun (WGS) entry which is preliminary data.</text>
</comment>
<dbReference type="AlphaFoldDB" id="A0A916TQC6"/>
<reference evidence="2" key="1">
    <citation type="journal article" date="2014" name="Int. J. Syst. Evol. Microbiol.">
        <title>Complete genome sequence of Corynebacterium casei LMG S-19264T (=DSM 44701T), isolated from a smear-ripened cheese.</title>
        <authorList>
            <consortium name="US DOE Joint Genome Institute (JGI-PGF)"/>
            <person name="Walter F."/>
            <person name="Albersmeier A."/>
            <person name="Kalinowski J."/>
            <person name="Ruckert C."/>
        </authorList>
    </citation>
    <scope>NUCLEOTIDE SEQUENCE</scope>
    <source>
        <strain evidence="2">CGMCC 1.15095</strain>
    </source>
</reference>
<evidence type="ECO:0000313" key="3">
    <source>
        <dbReference type="Proteomes" id="UP000608154"/>
    </source>
</evidence>
<evidence type="ECO:0000256" key="1">
    <source>
        <dbReference type="SAM" id="MobiDB-lite"/>
    </source>
</evidence>
<name>A0A916TQC6_9SPHN</name>
<dbReference type="Proteomes" id="UP000608154">
    <property type="component" value="Unassembled WGS sequence"/>
</dbReference>
<sequence length="94" mass="10433">MTAFAALFFAFGALASAWVIAVSWVRHGRAAFALRARLDACPETTVLTWRIIERVPLPALALRTDRKARPARLRKQRPGLDWPGAVRQPLDLAA</sequence>
<reference evidence="2" key="2">
    <citation type="submission" date="2020-09" db="EMBL/GenBank/DDBJ databases">
        <authorList>
            <person name="Sun Q."/>
            <person name="Zhou Y."/>
        </authorList>
    </citation>
    <scope>NUCLEOTIDE SEQUENCE</scope>
    <source>
        <strain evidence="2">CGMCC 1.15095</strain>
    </source>
</reference>
<proteinExistence type="predicted"/>
<accession>A0A916TQC6</accession>
<evidence type="ECO:0000313" key="2">
    <source>
        <dbReference type="EMBL" id="GGB94312.1"/>
    </source>
</evidence>
<keyword evidence="3" id="KW-1185">Reference proteome</keyword>